<dbReference type="RefSeq" id="XP_030998395.1">
    <property type="nucleotide sequence ID" value="XM_031137946.1"/>
</dbReference>
<dbReference type="PANTHER" id="PTHR30005">
    <property type="entry name" value="EXOPOLYPHOSPHATASE"/>
    <property type="match status" value="1"/>
</dbReference>
<sequence length="603" mass="64839">MARSIDIVTLGNLEEKMGRWHPDNDNHLHALVDMGSNGIRFSISDLSPPHTRLLKCIYRERAAISLFDALRAESGQEPGQLSFQPATMQRVAATLARFRSIAAAHGVPPSQITVFATEAMRSALNAGDMLDAIAAAAPDLSLRVLSPEVEALLGAMGARSGFVEVKGLFLDLGGGSVQMTYMDTTAAAESDEVRVPTAGESMPFGAARLTRNVRDGESTAHVTVEKVQGGMLGAFAKMCARFPELDRLARGEDGGDGVDVYLCGGGFRGYGSMLMHNDPVQPYPIPLVGGYTVPGGYFSQVERMRKVNEEHEGKIFGMSKRRREQFSAIATVIEGLVKAVPRIKSVTFCAGGNREGALMMKLPPEVRDANPLDLLGIPAAPAREEDPRVVRTVAHLIDTAIPRSVAADKIKLLYLAPVLTRKLWEGRGEDASANAALALNEAAHGYLGMPGLNHVARALLGLTLCARWGGSLSPSDRQLYEGLQRVAGAPGSEQVFWAEYIGAVSAAIALVVPARPRWAEDLRQAIRFRVATDVAHGQRDNFVLSVSVSSAALRGLSLDDVQDCFSGLRQKSKKRKKDGEGAGGRTWSVTVQVQEVPELRIDI</sequence>
<evidence type="ECO:0000313" key="4">
    <source>
        <dbReference type="Proteomes" id="UP000319257"/>
    </source>
</evidence>
<dbReference type="AlphaFoldDB" id="A0A507BDC9"/>
<feature type="domain" description="RTG2 C-terminal" evidence="2">
    <location>
        <begin position="390"/>
        <end position="594"/>
    </location>
</feature>
<dbReference type="InterPro" id="IPR057512">
    <property type="entry name" value="RTG2_C"/>
</dbReference>
<organism evidence="3 4">
    <name type="scientific">Thyridium curvatum</name>
    <dbReference type="NCBI Taxonomy" id="1093900"/>
    <lineage>
        <taxon>Eukaryota</taxon>
        <taxon>Fungi</taxon>
        <taxon>Dikarya</taxon>
        <taxon>Ascomycota</taxon>
        <taxon>Pezizomycotina</taxon>
        <taxon>Sordariomycetes</taxon>
        <taxon>Sordariomycetidae</taxon>
        <taxon>Thyridiales</taxon>
        <taxon>Thyridiaceae</taxon>
        <taxon>Thyridium</taxon>
    </lineage>
</organism>
<protein>
    <submittedName>
        <fullName evidence="3">Uncharacterized protein</fullName>
    </submittedName>
</protein>
<dbReference type="InterPro" id="IPR043129">
    <property type="entry name" value="ATPase_NBD"/>
</dbReference>
<evidence type="ECO:0000259" key="2">
    <source>
        <dbReference type="Pfam" id="PF23566"/>
    </source>
</evidence>
<dbReference type="InterPro" id="IPR003695">
    <property type="entry name" value="Ppx_GppA_N"/>
</dbReference>
<evidence type="ECO:0000313" key="3">
    <source>
        <dbReference type="EMBL" id="TPX16684.1"/>
    </source>
</evidence>
<gene>
    <name evidence="3" type="ORF">E0L32_003625</name>
</gene>
<dbReference type="OrthoDB" id="2014654at2759"/>
<dbReference type="Gene3D" id="3.30.420.40">
    <property type="match status" value="1"/>
</dbReference>
<dbReference type="FunFam" id="3.30.420.40:FF:000191">
    <property type="entry name" value="Retrograde regulation protein 2"/>
    <property type="match status" value="1"/>
</dbReference>
<dbReference type="Gene3D" id="3.30.420.150">
    <property type="entry name" value="Exopolyphosphatase. Domain 2"/>
    <property type="match status" value="1"/>
</dbReference>
<feature type="domain" description="Ppx/GppA phosphatase N-terminal" evidence="1">
    <location>
        <begin position="53"/>
        <end position="363"/>
    </location>
</feature>
<proteinExistence type="predicted"/>
<dbReference type="Pfam" id="PF02541">
    <property type="entry name" value="Ppx-GppA"/>
    <property type="match status" value="1"/>
</dbReference>
<dbReference type="Pfam" id="PF23566">
    <property type="entry name" value="RTG2_C"/>
    <property type="match status" value="1"/>
</dbReference>
<name>A0A507BDC9_9PEZI</name>
<dbReference type="GO" id="GO:0006357">
    <property type="term" value="P:regulation of transcription by RNA polymerase II"/>
    <property type="evidence" value="ECO:0007669"/>
    <property type="project" value="TreeGrafter"/>
</dbReference>
<dbReference type="SUPFAM" id="SSF53067">
    <property type="entry name" value="Actin-like ATPase domain"/>
    <property type="match status" value="2"/>
</dbReference>
<comment type="caution">
    <text evidence="3">The sequence shown here is derived from an EMBL/GenBank/DDBJ whole genome shotgun (WGS) entry which is preliminary data.</text>
</comment>
<dbReference type="EMBL" id="SKBQ01000016">
    <property type="protein sequence ID" value="TPX16684.1"/>
    <property type="molecule type" value="Genomic_DNA"/>
</dbReference>
<dbReference type="InParanoid" id="A0A507BDC9"/>
<dbReference type="PANTHER" id="PTHR30005:SF0">
    <property type="entry name" value="RETROGRADE REGULATION PROTEIN 2"/>
    <property type="match status" value="1"/>
</dbReference>
<dbReference type="InterPro" id="IPR050273">
    <property type="entry name" value="GppA/Ppx_hydrolase"/>
</dbReference>
<evidence type="ECO:0000259" key="1">
    <source>
        <dbReference type="Pfam" id="PF02541"/>
    </source>
</evidence>
<dbReference type="FunCoup" id="A0A507BDC9">
    <property type="interactions" value="238"/>
</dbReference>
<reference evidence="3 4" key="1">
    <citation type="submission" date="2019-06" db="EMBL/GenBank/DDBJ databases">
        <title>Draft genome sequence of the filamentous fungus Phialemoniopsis curvata isolated from diesel fuel.</title>
        <authorList>
            <person name="Varaljay V.A."/>
            <person name="Lyon W.J."/>
            <person name="Crouch A.L."/>
            <person name="Drake C.E."/>
            <person name="Hollomon J.M."/>
            <person name="Nadeau L.J."/>
            <person name="Nunn H.S."/>
            <person name="Stevenson B.S."/>
            <person name="Bojanowski C.L."/>
            <person name="Crookes-Goodson W.J."/>
        </authorList>
    </citation>
    <scope>NUCLEOTIDE SEQUENCE [LARGE SCALE GENOMIC DNA]</scope>
    <source>
        <strain evidence="3 4">D216</strain>
    </source>
</reference>
<keyword evidence="4" id="KW-1185">Reference proteome</keyword>
<accession>A0A507BDC9</accession>
<dbReference type="GeneID" id="41971072"/>
<dbReference type="Proteomes" id="UP000319257">
    <property type="component" value="Unassembled WGS sequence"/>
</dbReference>